<evidence type="ECO:0000313" key="1">
    <source>
        <dbReference type="EMBL" id="MCX2719754.1"/>
    </source>
</evidence>
<dbReference type="Proteomes" id="UP001207116">
    <property type="component" value="Unassembled WGS sequence"/>
</dbReference>
<comment type="caution">
    <text evidence="1">The sequence shown here is derived from an EMBL/GenBank/DDBJ whole genome shotgun (WGS) entry which is preliminary data.</text>
</comment>
<dbReference type="RefSeq" id="WP_266012715.1">
    <property type="nucleotide sequence ID" value="NZ_JAPFQP010000002.1"/>
</dbReference>
<dbReference type="EMBL" id="JAPFQP010000002">
    <property type="protein sequence ID" value="MCX2719754.1"/>
    <property type="molecule type" value="Genomic_DNA"/>
</dbReference>
<keyword evidence="2" id="KW-1185">Reference proteome</keyword>
<sequence>MLTFTGQTNYAVVTYEERVNYIQKLSFPWDACKLISCGEKKEGH</sequence>
<dbReference type="AlphaFoldDB" id="A0AAE3MMS8"/>
<reference evidence="1" key="1">
    <citation type="submission" date="2022-11" db="EMBL/GenBank/DDBJ databases">
        <title>The characterization of three novel Bacteroidetes species and genomic analysis of their roles in tidal elemental geochemical cycles.</title>
        <authorList>
            <person name="Ma K.-J."/>
        </authorList>
    </citation>
    <scope>NUCLEOTIDE SEQUENCE</scope>
    <source>
        <strain evidence="1">M415</strain>
    </source>
</reference>
<accession>A0AAE3MMS8</accession>
<evidence type="ECO:0000313" key="2">
    <source>
        <dbReference type="Proteomes" id="UP001207116"/>
    </source>
</evidence>
<gene>
    <name evidence="1" type="ORF">OO016_09075</name>
</gene>
<organism evidence="1 2">
    <name type="scientific">Lentiprolixibacter aurantiacus</name>
    <dbReference type="NCBI Taxonomy" id="2993939"/>
    <lineage>
        <taxon>Bacteria</taxon>
        <taxon>Pseudomonadati</taxon>
        <taxon>Bacteroidota</taxon>
        <taxon>Flavobacteriia</taxon>
        <taxon>Flavobacteriales</taxon>
        <taxon>Flavobacteriaceae</taxon>
        <taxon>Lentiprolixibacter</taxon>
    </lineage>
</organism>
<protein>
    <submittedName>
        <fullName evidence="1">Uncharacterized protein</fullName>
    </submittedName>
</protein>
<name>A0AAE3MMS8_9FLAO</name>
<proteinExistence type="predicted"/>